<dbReference type="EMBL" id="QZFU01000014">
    <property type="protein sequence ID" value="RJO77947.1"/>
    <property type="molecule type" value="Genomic_DNA"/>
</dbReference>
<organism evidence="2 3">
    <name type="scientific">Nocardia panacis</name>
    <dbReference type="NCBI Taxonomy" id="2340916"/>
    <lineage>
        <taxon>Bacteria</taxon>
        <taxon>Bacillati</taxon>
        <taxon>Actinomycetota</taxon>
        <taxon>Actinomycetes</taxon>
        <taxon>Mycobacteriales</taxon>
        <taxon>Nocardiaceae</taxon>
        <taxon>Nocardia</taxon>
    </lineage>
</organism>
<sequence>MPDSTGIEPGSEFVSSVATRILRRAGKYADEVNDFVEGVGVELTLLDSFNAQVESVVYTFEPPTARRRGDSLVFASIYRAAKDFPTLEADRHVPAELIAALLAAEVEFRGPLRLSRTQTTLLAEVYERLGASFVGLGLPGHAVLSYRRASFLHRANEDTDAEDRCGLRLARARTSALPPGWRRWGPQLSDLLCGYGYQPFRLLGFIAVQLVVFTAILLLFAAQPVTETVYLSVTSYLNPAGVGDTVSSGPGGRTMLAVESWAGAVTMSVFFALLVRKWFRM</sequence>
<dbReference type="OrthoDB" id="3684975at2"/>
<accession>A0A3A4K919</accession>
<dbReference type="Proteomes" id="UP000266677">
    <property type="component" value="Unassembled WGS sequence"/>
</dbReference>
<gene>
    <name evidence="2" type="ORF">D5S18_06635</name>
</gene>
<protein>
    <submittedName>
        <fullName evidence="2">Uncharacterized protein</fullName>
    </submittedName>
</protein>
<keyword evidence="1" id="KW-0472">Membrane</keyword>
<reference evidence="2 3" key="1">
    <citation type="submission" date="2018-09" db="EMBL/GenBank/DDBJ databases">
        <title>YIM PH21274 draft genome.</title>
        <authorList>
            <person name="Miao C."/>
        </authorList>
    </citation>
    <scope>NUCLEOTIDE SEQUENCE [LARGE SCALE GENOMIC DNA]</scope>
    <source>
        <strain evidence="2 3">YIM PH 21724</strain>
    </source>
</reference>
<dbReference type="AlphaFoldDB" id="A0A3A4K919"/>
<name>A0A3A4K919_9NOCA</name>
<feature type="transmembrane region" description="Helical" evidence="1">
    <location>
        <begin position="202"/>
        <end position="222"/>
    </location>
</feature>
<proteinExistence type="predicted"/>
<dbReference type="RefSeq" id="WP_120038924.1">
    <property type="nucleotide sequence ID" value="NZ_QZFU01000014.1"/>
</dbReference>
<keyword evidence="1" id="KW-1133">Transmembrane helix</keyword>
<comment type="caution">
    <text evidence="2">The sequence shown here is derived from an EMBL/GenBank/DDBJ whole genome shotgun (WGS) entry which is preliminary data.</text>
</comment>
<evidence type="ECO:0000256" key="1">
    <source>
        <dbReference type="SAM" id="Phobius"/>
    </source>
</evidence>
<keyword evidence="3" id="KW-1185">Reference proteome</keyword>
<evidence type="ECO:0000313" key="2">
    <source>
        <dbReference type="EMBL" id="RJO77947.1"/>
    </source>
</evidence>
<evidence type="ECO:0000313" key="3">
    <source>
        <dbReference type="Proteomes" id="UP000266677"/>
    </source>
</evidence>
<feature type="transmembrane region" description="Helical" evidence="1">
    <location>
        <begin position="255"/>
        <end position="275"/>
    </location>
</feature>
<keyword evidence="1" id="KW-0812">Transmembrane</keyword>